<evidence type="ECO:0000313" key="2">
    <source>
        <dbReference type="EMBL" id="JAW16207.1"/>
    </source>
</evidence>
<keyword evidence="1" id="KW-0472">Membrane</keyword>
<evidence type="ECO:0000256" key="1">
    <source>
        <dbReference type="SAM" id="Phobius"/>
    </source>
</evidence>
<feature type="transmembrane region" description="Helical" evidence="1">
    <location>
        <begin position="9"/>
        <end position="29"/>
    </location>
</feature>
<keyword evidence="1" id="KW-0812">Transmembrane</keyword>
<keyword evidence="1" id="KW-1133">Transmembrane helix</keyword>
<dbReference type="EMBL" id="GFTR01000219">
    <property type="protein sequence ID" value="JAW16207.1"/>
    <property type="molecule type" value="Transcribed_RNA"/>
</dbReference>
<sequence>MRFSLSTKFVYRPLFLVVIVFQMWALNIYKVSIMNPNLFHLPNLALQIYFPLTRSIIPIFKQPNYNSLI</sequence>
<dbReference type="AlphaFoldDB" id="A0A224XUI3"/>
<reference evidence="2" key="1">
    <citation type="journal article" date="2018" name="PLoS Negl. Trop. Dis.">
        <title>An insight into the salivary gland and fat body transcriptome of Panstrongylus lignarius (Hemiptera: Heteroptera), the main vector of Chagas disease in Peru.</title>
        <authorList>
            <person name="Nevoa J.C."/>
            <person name="Mendes M.T."/>
            <person name="da Silva M.V."/>
            <person name="Soares S.C."/>
            <person name="Oliveira C.J.F."/>
            <person name="Ribeiro J.M.C."/>
        </authorList>
    </citation>
    <scope>NUCLEOTIDE SEQUENCE</scope>
</reference>
<organism evidence="2">
    <name type="scientific">Panstrongylus lignarius</name>
    <dbReference type="NCBI Taxonomy" id="156445"/>
    <lineage>
        <taxon>Eukaryota</taxon>
        <taxon>Metazoa</taxon>
        <taxon>Ecdysozoa</taxon>
        <taxon>Arthropoda</taxon>
        <taxon>Hexapoda</taxon>
        <taxon>Insecta</taxon>
        <taxon>Pterygota</taxon>
        <taxon>Neoptera</taxon>
        <taxon>Paraneoptera</taxon>
        <taxon>Hemiptera</taxon>
        <taxon>Heteroptera</taxon>
        <taxon>Panheteroptera</taxon>
        <taxon>Cimicomorpha</taxon>
        <taxon>Reduviidae</taxon>
        <taxon>Triatominae</taxon>
        <taxon>Panstrongylus</taxon>
    </lineage>
</organism>
<protein>
    <submittedName>
        <fullName evidence="2">Putative secreted protein</fullName>
    </submittedName>
</protein>
<name>A0A224XUI3_9HEMI</name>
<proteinExistence type="predicted"/>
<accession>A0A224XUI3</accession>